<dbReference type="SUPFAM" id="SSF56112">
    <property type="entry name" value="Protein kinase-like (PK-like)"/>
    <property type="match status" value="1"/>
</dbReference>
<dbReference type="PANTHER" id="PTHR24342">
    <property type="entry name" value="SERINE/THREONINE-PROTEIN KINASE 17"/>
    <property type="match status" value="1"/>
</dbReference>
<feature type="binding site" evidence="6">
    <location>
        <position position="97"/>
    </location>
    <ligand>
        <name>ATP</name>
        <dbReference type="ChEBI" id="CHEBI:30616"/>
    </ligand>
</feature>
<gene>
    <name evidence="9" type="ORF">LARSCL_LOCUS6443</name>
</gene>
<evidence type="ECO:0000256" key="1">
    <source>
        <dbReference type="ARBA" id="ARBA00022527"/>
    </source>
</evidence>
<dbReference type="SMART" id="SM00220">
    <property type="entry name" value="S_TKc"/>
    <property type="match status" value="1"/>
</dbReference>
<protein>
    <recommendedName>
        <fullName evidence="8">Protein kinase domain-containing protein</fullName>
    </recommendedName>
</protein>
<dbReference type="CDD" id="cd14103">
    <property type="entry name" value="STKc_MLCK"/>
    <property type="match status" value="1"/>
</dbReference>
<sequence>MVSEFELGSDFVEWSDDNGAAFDRAETSFRNNMIYVDETEEKDVSDINLAFEPRNVQVKIGKDVKQEYNLHEELGRGKFGTVYRCTEKSTGRKLAAKFIITTRPEDRKDVEREVEIMRMLQHPRLLQLYDAFDDGKKEMCLILELIDGGELFERVISDDFVLTEKACSIFVRQICEGLEFIHSKNILHLDMKPENILCVTRTGNQIKIIDFGLARKYDPSKKLQVLFGTPEFVAPEVVNFDKVSYTTDMWSVGVICYVLLSGLSPFMGDSDLETMGNVTKAEYDFNDESFDNISKTAKDFISKLLLKDLARRMTATQSLRHPWLKKGEPKKDTRLNKKRLKRFVIRRRWQKAVNALLALKAMGATI</sequence>
<comment type="similarity">
    <text evidence="7">Belongs to the protein kinase superfamily.</text>
</comment>
<evidence type="ECO:0000259" key="8">
    <source>
        <dbReference type="PROSITE" id="PS50011"/>
    </source>
</evidence>
<keyword evidence="10" id="KW-1185">Reference proteome</keyword>
<dbReference type="PROSITE" id="PS50011">
    <property type="entry name" value="PROTEIN_KINASE_DOM"/>
    <property type="match status" value="1"/>
</dbReference>
<keyword evidence="1 7" id="KW-0723">Serine/threonine-protein kinase</keyword>
<proteinExistence type="inferred from homology"/>
<dbReference type="Pfam" id="PF00069">
    <property type="entry name" value="Pkinase"/>
    <property type="match status" value="1"/>
</dbReference>
<dbReference type="InterPro" id="IPR008271">
    <property type="entry name" value="Ser/Thr_kinase_AS"/>
</dbReference>
<dbReference type="GO" id="GO:0005634">
    <property type="term" value="C:nucleus"/>
    <property type="evidence" value="ECO:0007669"/>
    <property type="project" value="TreeGrafter"/>
</dbReference>
<dbReference type="PROSITE" id="PS00107">
    <property type="entry name" value="PROTEIN_KINASE_ATP"/>
    <property type="match status" value="1"/>
</dbReference>
<keyword evidence="3 6" id="KW-0547">Nucleotide-binding</keyword>
<dbReference type="InterPro" id="IPR000719">
    <property type="entry name" value="Prot_kinase_dom"/>
</dbReference>
<keyword evidence="4" id="KW-0418">Kinase</keyword>
<dbReference type="GO" id="GO:0004674">
    <property type="term" value="F:protein serine/threonine kinase activity"/>
    <property type="evidence" value="ECO:0007669"/>
    <property type="project" value="UniProtKB-KW"/>
</dbReference>
<dbReference type="EMBL" id="CAXIEN010000061">
    <property type="protein sequence ID" value="CAL1272534.1"/>
    <property type="molecule type" value="Genomic_DNA"/>
</dbReference>
<dbReference type="PANTHER" id="PTHR24342:SF20">
    <property type="entry name" value="MYOSIN LIGHT CHAIN KINASE, SMOOTH MUSCLE"/>
    <property type="match status" value="1"/>
</dbReference>
<evidence type="ECO:0000313" key="9">
    <source>
        <dbReference type="EMBL" id="CAL1272534.1"/>
    </source>
</evidence>
<dbReference type="InterPro" id="IPR017441">
    <property type="entry name" value="Protein_kinase_ATP_BS"/>
</dbReference>
<dbReference type="GO" id="GO:0035556">
    <property type="term" value="P:intracellular signal transduction"/>
    <property type="evidence" value="ECO:0007669"/>
    <property type="project" value="TreeGrafter"/>
</dbReference>
<dbReference type="AlphaFoldDB" id="A0AAV1ZQ80"/>
<dbReference type="InterPro" id="IPR011009">
    <property type="entry name" value="Kinase-like_dom_sf"/>
</dbReference>
<reference evidence="9 10" key="1">
    <citation type="submission" date="2024-04" db="EMBL/GenBank/DDBJ databases">
        <authorList>
            <person name="Rising A."/>
            <person name="Reimegard J."/>
            <person name="Sonavane S."/>
            <person name="Akerstrom W."/>
            <person name="Nylinder S."/>
            <person name="Hedman E."/>
            <person name="Kallberg Y."/>
        </authorList>
    </citation>
    <scope>NUCLEOTIDE SEQUENCE [LARGE SCALE GENOMIC DNA]</scope>
</reference>
<accession>A0AAV1ZQ80</accession>
<evidence type="ECO:0000256" key="7">
    <source>
        <dbReference type="RuleBase" id="RU000304"/>
    </source>
</evidence>
<dbReference type="GO" id="GO:0005524">
    <property type="term" value="F:ATP binding"/>
    <property type="evidence" value="ECO:0007669"/>
    <property type="project" value="UniProtKB-UniRule"/>
</dbReference>
<feature type="domain" description="Protein kinase" evidence="8">
    <location>
        <begin position="68"/>
        <end position="324"/>
    </location>
</feature>
<keyword evidence="2" id="KW-0808">Transferase</keyword>
<evidence type="ECO:0000256" key="2">
    <source>
        <dbReference type="ARBA" id="ARBA00022679"/>
    </source>
</evidence>
<evidence type="ECO:0000256" key="4">
    <source>
        <dbReference type="ARBA" id="ARBA00022777"/>
    </source>
</evidence>
<comment type="caution">
    <text evidence="9">The sequence shown here is derived from an EMBL/GenBank/DDBJ whole genome shotgun (WGS) entry which is preliminary data.</text>
</comment>
<evidence type="ECO:0000256" key="6">
    <source>
        <dbReference type="PROSITE-ProRule" id="PRU10141"/>
    </source>
</evidence>
<keyword evidence="5 6" id="KW-0067">ATP-binding</keyword>
<dbReference type="Proteomes" id="UP001497382">
    <property type="component" value="Unassembled WGS sequence"/>
</dbReference>
<evidence type="ECO:0000256" key="3">
    <source>
        <dbReference type="ARBA" id="ARBA00022741"/>
    </source>
</evidence>
<evidence type="ECO:0000256" key="5">
    <source>
        <dbReference type="ARBA" id="ARBA00022840"/>
    </source>
</evidence>
<dbReference type="Gene3D" id="3.30.200.20">
    <property type="entry name" value="Phosphorylase Kinase, domain 1"/>
    <property type="match status" value="1"/>
</dbReference>
<dbReference type="FunFam" id="3.30.200.20:FF:000042">
    <property type="entry name" value="Aurora kinase A"/>
    <property type="match status" value="1"/>
</dbReference>
<dbReference type="FunFam" id="1.10.510.10:FF:000594">
    <property type="entry name" value="Myosin light chain kinase isoform-III"/>
    <property type="match status" value="1"/>
</dbReference>
<dbReference type="GO" id="GO:0043065">
    <property type="term" value="P:positive regulation of apoptotic process"/>
    <property type="evidence" value="ECO:0007669"/>
    <property type="project" value="TreeGrafter"/>
</dbReference>
<evidence type="ECO:0000313" key="10">
    <source>
        <dbReference type="Proteomes" id="UP001497382"/>
    </source>
</evidence>
<dbReference type="PROSITE" id="PS00108">
    <property type="entry name" value="PROTEIN_KINASE_ST"/>
    <property type="match status" value="1"/>
</dbReference>
<name>A0AAV1ZQ80_9ARAC</name>
<dbReference type="Gene3D" id="1.10.510.10">
    <property type="entry name" value="Transferase(Phosphotransferase) domain 1"/>
    <property type="match status" value="1"/>
</dbReference>
<organism evidence="9 10">
    <name type="scientific">Larinioides sclopetarius</name>
    <dbReference type="NCBI Taxonomy" id="280406"/>
    <lineage>
        <taxon>Eukaryota</taxon>
        <taxon>Metazoa</taxon>
        <taxon>Ecdysozoa</taxon>
        <taxon>Arthropoda</taxon>
        <taxon>Chelicerata</taxon>
        <taxon>Arachnida</taxon>
        <taxon>Araneae</taxon>
        <taxon>Araneomorphae</taxon>
        <taxon>Entelegynae</taxon>
        <taxon>Araneoidea</taxon>
        <taxon>Araneidae</taxon>
        <taxon>Larinioides</taxon>
    </lineage>
</organism>